<dbReference type="Proteomes" id="UP000327179">
    <property type="component" value="Chromosome"/>
</dbReference>
<keyword evidence="1" id="KW-0472">Membrane</keyword>
<evidence type="ECO:0000313" key="2">
    <source>
        <dbReference type="EMBL" id="QEY62986.1"/>
    </source>
</evidence>
<accession>A0A5J6QQG3</accession>
<organism evidence="2 3">
    <name type="scientific">Metapseudomonas lalkuanensis</name>
    <dbReference type="NCBI Taxonomy" id="2604832"/>
    <lineage>
        <taxon>Bacteria</taxon>
        <taxon>Pseudomonadati</taxon>
        <taxon>Pseudomonadota</taxon>
        <taxon>Gammaproteobacteria</taxon>
        <taxon>Pseudomonadales</taxon>
        <taxon>Pseudomonadaceae</taxon>
        <taxon>Metapseudomonas</taxon>
    </lineage>
</organism>
<reference evidence="2 3" key="1">
    <citation type="submission" date="2019-08" db="EMBL/GenBank/DDBJ databases">
        <title>Whole-genome Sequencing of e-waste polymer degrading bacterium Pseudomonas sp. strain PE08.</title>
        <authorList>
            <person name="Kirdat K."/>
            <person name="Debbarma P."/>
            <person name="Narawade N."/>
            <person name="Suyal D."/>
            <person name="Thorat V."/>
            <person name="Shouche Y."/>
            <person name="Goel R."/>
            <person name="Yadav A."/>
        </authorList>
    </citation>
    <scope>NUCLEOTIDE SEQUENCE [LARGE SCALE GENOMIC DNA]</scope>
    <source>
        <strain evidence="2 3">PE08</strain>
    </source>
</reference>
<feature type="transmembrane region" description="Helical" evidence="1">
    <location>
        <begin position="44"/>
        <end position="64"/>
    </location>
</feature>
<gene>
    <name evidence="2" type="ORF">FXN65_13215</name>
</gene>
<dbReference type="AlphaFoldDB" id="A0A5J6QQG3"/>
<protein>
    <submittedName>
        <fullName evidence="2">Uncharacterized protein</fullName>
    </submittedName>
</protein>
<feature type="transmembrane region" description="Helical" evidence="1">
    <location>
        <begin position="12"/>
        <end position="29"/>
    </location>
</feature>
<evidence type="ECO:0000256" key="1">
    <source>
        <dbReference type="SAM" id="Phobius"/>
    </source>
</evidence>
<keyword evidence="3" id="KW-1185">Reference proteome</keyword>
<proteinExistence type="predicted"/>
<dbReference type="KEGG" id="plal:FXN65_13215"/>
<sequence>MLTIDSPTLRALASLGVPGIAVGLFYYALTPWVEPGSIKVSPEWGGPIVLLIVLFAGAITFRALSPRPEPPPLAHGPVSISVAQPMRFQTVAEIVAGADVVQFLGFSQAELDFLVPQRQYKGEDAAKLLARIGEACRGGVRLYSVDASTPGSIVLTIR</sequence>
<name>A0A5J6QQG3_9GAMM</name>
<evidence type="ECO:0000313" key="3">
    <source>
        <dbReference type="Proteomes" id="UP000327179"/>
    </source>
</evidence>
<keyword evidence="1" id="KW-0812">Transmembrane</keyword>
<dbReference type="EMBL" id="CP043311">
    <property type="protein sequence ID" value="QEY62986.1"/>
    <property type="molecule type" value="Genomic_DNA"/>
</dbReference>
<dbReference type="RefSeq" id="WP_151133641.1">
    <property type="nucleotide sequence ID" value="NZ_CP043311.1"/>
</dbReference>
<keyword evidence="1" id="KW-1133">Transmembrane helix</keyword>